<feature type="region of interest" description="Disordered" evidence="1">
    <location>
        <begin position="1"/>
        <end position="28"/>
    </location>
</feature>
<gene>
    <name evidence="2" type="ORF">SAMN05880501_11390</name>
</gene>
<dbReference type="AlphaFoldDB" id="A0A285TI17"/>
<dbReference type="RefSeq" id="WP_097074706.1">
    <property type="nucleotide sequence ID" value="NZ_OBMQ01000013.1"/>
</dbReference>
<evidence type="ECO:0000313" key="2">
    <source>
        <dbReference type="EMBL" id="SOC21919.1"/>
    </source>
</evidence>
<evidence type="ECO:0008006" key="4">
    <source>
        <dbReference type="Google" id="ProtNLM"/>
    </source>
</evidence>
<name>A0A285TI17_9BACL</name>
<dbReference type="Proteomes" id="UP000219636">
    <property type="component" value="Unassembled WGS sequence"/>
</dbReference>
<sequence length="259" mass="29244">MNQDSLQEQNNEHMQHGGSHNSQHGKSVTEKVNVDWKVNPLVISQGEEVEIVITVKNKNGAPTTAFAIVHEKQMHLLAISKDLSSFQHLHPEYKREGEFKVSTHFPHSDTYKLFADFMPEGGAQQLKSFEIQVGNEKSISQIKLDEDLNKTIKDLAFELKFDSLVANHDINMTFTITKKDGKEPITQLEPYLGSAGHVVIVSEDLKKFLHVHPTDEKITGPIVSYMTSFPEPGIYKIWGQFKYKGAVYTVPFVIQVPSN</sequence>
<accession>A0A285TI17</accession>
<proteinExistence type="predicted"/>
<dbReference type="OrthoDB" id="128043at2"/>
<protein>
    <recommendedName>
        <fullName evidence="4">Secreted protein</fullName>
    </recommendedName>
</protein>
<organism evidence="2 3">
    <name type="scientific">Ureibacillus xyleni</name>
    <dbReference type="NCBI Taxonomy" id="614648"/>
    <lineage>
        <taxon>Bacteria</taxon>
        <taxon>Bacillati</taxon>
        <taxon>Bacillota</taxon>
        <taxon>Bacilli</taxon>
        <taxon>Bacillales</taxon>
        <taxon>Caryophanaceae</taxon>
        <taxon>Ureibacillus</taxon>
    </lineage>
</organism>
<evidence type="ECO:0000313" key="3">
    <source>
        <dbReference type="Proteomes" id="UP000219636"/>
    </source>
</evidence>
<evidence type="ECO:0000256" key="1">
    <source>
        <dbReference type="SAM" id="MobiDB-lite"/>
    </source>
</evidence>
<reference evidence="3" key="1">
    <citation type="submission" date="2017-08" db="EMBL/GenBank/DDBJ databases">
        <authorList>
            <person name="Varghese N."/>
            <person name="Submissions S."/>
        </authorList>
    </citation>
    <scope>NUCLEOTIDE SEQUENCE [LARGE SCALE GENOMIC DNA]</scope>
    <source>
        <strain evidence="3">JC22</strain>
    </source>
</reference>
<keyword evidence="3" id="KW-1185">Reference proteome</keyword>
<dbReference type="EMBL" id="OBMQ01000013">
    <property type="protein sequence ID" value="SOC21919.1"/>
    <property type="molecule type" value="Genomic_DNA"/>
</dbReference>